<gene>
    <name evidence="6" type="ORF">FHS49_000991</name>
</gene>
<organism evidence="6 7">
    <name type="scientific">Sphingobium boeckii</name>
    <dbReference type="NCBI Taxonomy" id="1082345"/>
    <lineage>
        <taxon>Bacteria</taxon>
        <taxon>Pseudomonadati</taxon>
        <taxon>Pseudomonadota</taxon>
        <taxon>Alphaproteobacteria</taxon>
        <taxon>Sphingomonadales</taxon>
        <taxon>Sphingomonadaceae</taxon>
        <taxon>Sphingobium</taxon>
    </lineage>
</organism>
<dbReference type="EMBL" id="JACIJC010000001">
    <property type="protein sequence ID" value="MBB5685000.1"/>
    <property type="molecule type" value="Genomic_DNA"/>
</dbReference>
<dbReference type="Pfam" id="PF09339">
    <property type="entry name" value="HTH_IclR"/>
    <property type="match status" value="1"/>
</dbReference>
<dbReference type="PANTHER" id="PTHR30136:SF23">
    <property type="entry name" value="DNA-BINDING TRANSCRIPTIONAL ACTIVATOR MHPR"/>
    <property type="match status" value="1"/>
</dbReference>
<dbReference type="SUPFAM" id="SSF46785">
    <property type="entry name" value="Winged helix' DNA-binding domain"/>
    <property type="match status" value="1"/>
</dbReference>
<feature type="domain" description="IclR-ED" evidence="5">
    <location>
        <begin position="68"/>
        <end position="252"/>
    </location>
</feature>
<comment type="caution">
    <text evidence="6">The sequence shown here is derived from an EMBL/GenBank/DDBJ whole genome shotgun (WGS) entry which is preliminary data.</text>
</comment>
<evidence type="ECO:0000259" key="5">
    <source>
        <dbReference type="PROSITE" id="PS51078"/>
    </source>
</evidence>
<dbReference type="AlphaFoldDB" id="A0A7W9AG14"/>
<name>A0A7W9AG14_9SPHN</name>
<evidence type="ECO:0000259" key="4">
    <source>
        <dbReference type="PROSITE" id="PS51077"/>
    </source>
</evidence>
<dbReference type="PROSITE" id="PS51078">
    <property type="entry name" value="ICLR_ED"/>
    <property type="match status" value="1"/>
</dbReference>
<dbReference type="InterPro" id="IPR050707">
    <property type="entry name" value="HTH_MetabolicPath_Reg"/>
</dbReference>
<feature type="domain" description="HTH iclR-type" evidence="4">
    <location>
        <begin position="7"/>
        <end position="67"/>
    </location>
</feature>
<dbReference type="GO" id="GO:0003700">
    <property type="term" value="F:DNA-binding transcription factor activity"/>
    <property type="evidence" value="ECO:0007669"/>
    <property type="project" value="TreeGrafter"/>
</dbReference>
<evidence type="ECO:0000256" key="2">
    <source>
        <dbReference type="ARBA" id="ARBA00023125"/>
    </source>
</evidence>
<evidence type="ECO:0000256" key="3">
    <source>
        <dbReference type="ARBA" id="ARBA00023163"/>
    </source>
</evidence>
<sequence>MDGREHLTSLKRGLAVLSLLNRTAATVAQVAKVLDLPRTTAHRIVHTLVLESYVERIPNSRFYRLTPAINTLSGNFTDANWVSYIASPMLYEKTREIGWPLRLATRFGENMLVRVSTDQSTTLALDHFEVGFMRPIMRSSAGHVLLAFASAAYRASVLDLLRCSDDPLQTDACSEGHINLMIERVRSGGFEHIATARSAEANIGVPVFLEGHVVASLVVSYIQRALLPRDAEARLVPILQELAKDVETAVLVDKHRIRRAGTIN</sequence>
<dbReference type="PROSITE" id="PS51077">
    <property type="entry name" value="HTH_ICLR"/>
    <property type="match status" value="1"/>
</dbReference>
<keyword evidence="7" id="KW-1185">Reference proteome</keyword>
<dbReference type="InterPro" id="IPR036390">
    <property type="entry name" value="WH_DNA-bd_sf"/>
</dbReference>
<evidence type="ECO:0000313" key="6">
    <source>
        <dbReference type="EMBL" id="MBB5685000.1"/>
    </source>
</evidence>
<reference evidence="6 7" key="1">
    <citation type="submission" date="2020-08" db="EMBL/GenBank/DDBJ databases">
        <title>Genomic Encyclopedia of Type Strains, Phase IV (KMG-IV): sequencing the most valuable type-strain genomes for metagenomic binning, comparative biology and taxonomic classification.</title>
        <authorList>
            <person name="Goeker M."/>
        </authorList>
    </citation>
    <scope>NUCLEOTIDE SEQUENCE [LARGE SCALE GENOMIC DNA]</scope>
    <source>
        <strain evidence="6 7">DSM 25079</strain>
    </source>
</reference>
<dbReference type="Gene3D" id="3.30.450.40">
    <property type="match status" value="1"/>
</dbReference>
<dbReference type="Gene3D" id="1.10.10.10">
    <property type="entry name" value="Winged helix-like DNA-binding domain superfamily/Winged helix DNA-binding domain"/>
    <property type="match status" value="1"/>
</dbReference>
<evidence type="ECO:0000313" key="7">
    <source>
        <dbReference type="Proteomes" id="UP000549617"/>
    </source>
</evidence>
<dbReference type="GO" id="GO:0045892">
    <property type="term" value="P:negative regulation of DNA-templated transcription"/>
    <property type="evidence" value="ECO:0007669"/>
    <property type="project" value="TreeGrafter"/>
</dbReference>
<keyword evidence="2 6" id="KW-0238">DNA-binding</keyword>
<dbReference type="PANTHER" id="PTHR30136">
    <property type="entry name" value="HELIX-TURN-HELIX TRANSCRIPTIONAL REGULATOR, ICLR FAMILY"/>
    <property type="match status" value="1"/>
</dbReference>
<accession>A0A7W9AG14</accession>
<keyword evidence="1" id="KW-0805">Transcription regulation</keyword>
<dbReference type="SMART" id="SM00346">
    <property type="entry name" value="HTH_ICLR"/>
    <property type="match status" value="1"/>
</dbReference>
<dbReference type="RefSeq" id="WP_184015790.1">
    <property type="nucleotide sequence ID" value="NZ_JACIJC010000001.1"/>
</dbReference>
<dbReference type="InterPro" id="IPR036388">
    <property type="entry name" value="WH-like_DNA-bd_sf"/>
</dbReference>
<proteinExistence type="predicted"/>
<dbReference type="InterPro" id="IPR029016">
    <property type="entry name" value="GAF-like_dom_sf"/>
</dbReference>
<evidence type="ECO:0000256" key="1">
    <source>
        <dbReference type="ARBA" id="ARBA00023015"/>
    </source>
</evidence>
<dbReference type="InterPro" id="IPR005471">
    <property type="entry name" value="Tscrpt_reg_IclR_N"/>
</dbReference>
<dbReference type="SUPFAM" id="SSF55781">
    <property type="entry name" value="GAF domain-like"/>
    <property type="match status" value="1"/>
</dbReference>
<keyword evidence="3" id="KW-0804">Transcription</keyword>
<protein>
    <submittedName>
        <fullName evidence="6">DNA-binding IclR family transcriptional regulator</fullName>
    </submittedName>
</protein>
<dbReference type="Proteomes" id="UP000549617">
    <property type="component" value="Unassembled WGS sequence"/>
</dbReference>
<dbReference type="GO" id="GO:0003677">
    <property type="term" value="F:DNA binding"/>
    <property type="evidence" value="ECO:0007669"/>
    <property type="project" value="UniProtKB-KW"/>
</dbReference>
<dbReference type="InterPro" id="IPR014757">
    <property type="entry name" value="Tscrpt_reg_IclR_C"/>
</dbReference>